<dbReference type="Pfam" id="PF01388">
    <property type="entry name" value="ARID"/>
    <property type="match status" value="1"/>
</dbReference>
<reference evidence="7" key="1">
    <citation type="submission" date="2020-12" db="EMBL/GenBank/DDBJ databases">
        <authorList>
            <person name="Iha C."/>
        </authorList>
    </citation>
    <scope>NUCLEOTIDE SEQUENCE</scope>
</reference>
<evidence type="ECO:0000259" key="6">
    <source>
        <dbReference type="PROSITE" id="PS51050"/>
    </source>
</evidence>
<dbReference type="InterPro" id="IPR042293">
    <property type="entry name" value="ARID4"/>
</dbReference>
<dbReference type="SUPFAM" id="SSF46774">
    <property type="entry name" value="ARID-like"/>
    <property type="match status" value="1"/>
</dbReference>
<dbReference type="InterPro" id="IPR011124">
    <property type="entry name" value="Znf_CW"/>
</dbReference>
<feature type="region of interest" description="Disordered" evidence="4">
    <location>
        <begin position="90"/>
        <end position="154"/>
    </location>
</feature>
<dbReference type="Gene3D" id="1.10.150.60">
    <property type="entry name" value="ARID DNA-binding domain"/>
    <property type="match status" value="1"/>
</dbReference>
<dbReference type="PROSITE" id="PS51050">
    <property type="entry name" value="ZF_CW"/>
    <property type="match status" value="1"/>
</dbReference>
<name>A0A8S1IYC9_9CHLO</name>
<sequence>MGPVYLLQLFLKADLLRPGSRKLSCLAAGEELYADLGRNGEIFHDGLVFTTPLSFSLYARRGQNQPPHRGDDGLGSVKYEGKTLLELRQSSGLAGTPRGYGQTCRQSWAKSRSNGRNAKRPRSAERAEGSGPRVKVARAAGRGGAIGGSAAGRGSRSLLLSTTSSDDDPVVSHGAGGEERETWAMCDRCNRWRRLQSATPDSPWYCSMNPDARFASCDVPQELSDEAIDQSLADAPLRHYAASSKRLPLSACNSKQFETDLCRFLRACGEESKARQIRQKRIQCNNRPLDICGLYREVMRVGGFIANQEYDGYGRWIGGINFAGHIFPKMKNYTKGNRATSVGNQLLNNYRKFLFDYERAWRHIDIKEMNPEQKTLVKCALSSAANPVEQGELRERQVTGQNQAAGDDSCTGPGPDATVHGVGNGSSVKTPNSASGTGVNGSAHVSQGSGNRSIS</sequence>
<gene>
    <name evidence="7" type="ORF">OSTQU699_LOCUS5093</name>
</gene>
<evidence type="ECO:0000259" key="5">
    <source>
        <dbReference type="PROSITE" id="PS51011"/>
    </source>
</evidence>
<dbReference type="InterPro" id="IPR001606">
    <property type="entry name" value="ARID_dom"/>
</dbReference>
<feature type="compositionally biased region" description="Polar residues" evidence="4">
    <location>
        <begin position="443"/>
        <end position="455"/>
    </location>
</feature>
<feature type="compositionally biased region" description="Polar residues" evidence="4">
    <location>
        <begin position="103"/>
        <end position="116"/>
    </location>
</feature>
<evidence type="ECO:0008006" key="9">
    <source>
        <dbReference type="Google" id="ProtNLM"/>
    </source>
</evidence>
<keyword evidence="2" id="KW-0863">Zinc-finger</keyword>
<dbReference type="OrthoDB" id="167806at2759"/>
<comment type="caution">
    <text evidence="7">The sequence shown here is derived from an EMBL/GenBank/DDBJ whole genome shotgun (WGS) entry which is preliminary data.</text>
</comment>
<dbReference type="GO" id="GO:0003677">
    <property type="term" value="F:DNA binding"/>
    <property type="evidence" value="ECO:0007669"/>
    <property type="project" value="InterPro"/>
</dbReference>
<feature type="compositionally biased region" description="Gly residues" evidence="4">
    <location>
        <begin position="141"/>
        <end position="151"/>
    </location>
</feature>
<dbReference type="Gene3D" id="3.30.40.100">
    <property type="match status" value="1"/>
</dbReference>
<evidence type="ECO:0000313" key="8">
    <source>
        <dbReference type="Proteomes" id="UP000708148"/>
    </source>
</evidence>
<accession>A0A8S1IYC9</accession>
<evidence type="ECO:0000256" key="1">
    <source>
        <dbReference type="ARBA" id="ARBA00022723"/>
    </source>
</evidence>
<feature type="compositionally biased region" description="Polar residues" evidence="4">
    <location>
        <begin position="425"/>
        <end position="437"/>
    </location>
</feature>
<dbReference type="Pfam" id="PF07496">
    <property type="entry name" value="zf-CW"/>
    <property type="match status" value="1"/>
</dbReference>
<feature type="domain" description="CW-type" evidence="6">
    <location>
        <begin position="177"/>
        <end position="225"/>
    </location>
</feature>
<keyword evidence="1" id="KW-0479">Metal-binding</keyword>
<dbReference type="PANTHER" id="PTHR46694">
    <property type="entry name" value="AT-RICH INTERACTIVE DOMAIN-CONTAINING PROTEIN 4"/>
    <property type="match status" value="1"/>
</dbReference>
<dbReference type="EMBL" id="CAJHUC010001103">
    <property type="protein sequence ID" value="CAD7699734.1"/>
    <property type="molecule type" value="Genomic_DNA"/>
</dbReference>
<dbReference type="PANTHER" id="PTHR46694:SF1">
    <property type="entry name" value="AT-RICH INTERACTIVE DOMAIN-CONTAINING PROTEIN 4"/>
    <property type="match status" value="1"/>
</dbReference>
<evidence type="ECO:0000256" key="4">
    <source>
        <dbReference type="SAM" id="MobiDB-lite"/>
    </source>
</evidence>
<dbReference type="InterPro" id="IPR036431">
    <property type="entry name" value="ARID_dom_sf"/>
</dbReference>
<proteinExistence type="predicted"/>
<dbReference type="GO" id="GO:0008270">
    <property type="term" value="F:zinc ion binding"/>
    <property type="evidence" value="ECO:0007669"/>
    <property type="project" value="UniProtKB-KW"/>
</dbReference>
<keyword evidence="8" id="KW-1185">Reference proteome</keyword>
<feature type="region of interest" description="Disordered" evidence="4">
    <location>
        <begin position="395"/>
        <end position="455"/>
    </location>
</feature>
<evidence type="ECO:0000256" key="3">
    <source>
        <dbReference type="ARBA" id="ARBA00022833"/>
    </source>
</evidence>
<evidence type="ECO:0000313" key="7">
    <source>
        <dbReference type="EMBL" id="CAD7699734.1"/>
    </source>
</evidence>
<feature type="domain" description="ARID" evidence="5">
    <location>
        <begin position="251"/>
        <end position="362"/>
    </location>
</feature>
<dbReference type="PROSITE" id="PS51011">
    <property type="entry name" value="ARID"/>
    <property type="match status" value="1"/>
</dbReference>
<dbReference type="Proteomes" id="UP000708148">
    <property type="component" value="Unassembled WGS sequence"/>
</dbReference>
<dbReference type="AlphaFoldDB" id="A0A8S1IYC9"/>
<organism evidence="7 8">
    <name type="scientific">Ostreobium quekettii</name>
    <dbReference type="NCBI Taxonomy" id="121088"/>
    <lineage>
        <taxon>Eukaryota</taxon>
        <taxon>Viridiplantae</taxon>
        <taxon>Chlorophyta</taxon>
        <taxon>core chlorophytes</taxon>
        <taxon>Ulvophyceae</taxon>
        <taxon>TCBD clade</taxon>
        <taxon>Bryopsidales</taxon>
        <taxon>Ostreobineae</taxon>
        <taxon>Ostreobiaceae</taxon>
        <taxon>Ostreobium</taxon>
    </lineage>
</organism>
<protein>
    <recommendedName>
        <fullName evidence="9">CW-type domain-containing protein</fullName>
    </recommendedName>
</protein>
<evidence type="ECO:0000256" key="2">
    <source>
        <dbReference type="ARBA" id="ARBA00022771"/>
    </source>
</evidence>
<keyword evidence="3" id="KW-0862">Zinc</keyword>
<dbReference type="CDD" id="cd16100">
    <property type="entry name" value="ARID"/>
    <property type="match status" value="1"/>
</dbReference>